<name>A0A2T9XYQ0_9FUNG</name>
<evidence type="ECO:0000256" key="1">
    <source>
        <dbReference type="SAM" id="MobiDB-lite"/>
    </source>
</evidence>
<reference evidence="2 3" key="1">
    <citation type="journal article" date="2018" name="MBio">
        <title>Comparative Genomics Reveals the Core Gene Toolbox for the Fungus-Insect Symbiosis.</title>
        <authorList>
            <person name="Wang Y."/>
            <person name="Stata M."/>
            <person name="Wang W."/>
            <person name="Stajich J.E."/>
            <person name="White M.M."/>
            <person name="Moncalvo J.M."/>
        </authorList>
    </citation>
    <scope>NUCLEOTIDE SEQUENCE [LARGE SCALE GENOMIC DNA]</scope>
    <source>
        <strain evidence="2 3">AUS-77-4</strain>
    </source>
</reference>
<dbReference type="EMBL" id="MBFT01001131">
    <property type="protein sequence ID" value="PVU85222.1"/>
    <property type="molecule type" value="Genomic_DNA"/>
</dbReference>
<evidence type="ECO:0000313" key="3">
    <source>
        <dbReference type="Proteomes" id="UP000245699"/>
    </source>
</evidence>
<keyword evidence="3" id="KW-1185">Reference proteome</keyword>
<sequence>MTDPTAATNGEKTIGLNFGKFEEDSEEIIKLIASRINDNQTSYSINRKSKKLLIFFDSKEDADKFKRQEFSHKSVKVKLSDTVQLSEEIINISIPSFEGMFFNKFVKAIKKIFLPIGTVYDFSVLVDKNGVKINNNAKLIFKKNPDCAIPPLLYVDNAVLSLYYKDAPTVLYQQSNLKQEEKYSKQQVEETLPPIDTWHSVKSTPTPNQQRISSQNFDKSNNTDTRYQNKSNRFDLLKNLNGQSDHQMEDGSPFVHVDSRSGVNPVNNNDTPPILTEFYSILSNIDPSNETSNGFSNKNNQNMQYNETNGSQGIISHPISHIEHPNQ</sequence>
<gene>
    <name evidence="2" type="ORF">BB559_007130</name>
</gene>
<dbReference type="AlphaFoldDB" id="A0A2T9XYQ0"/>
<proteinExistence type="predicted"/>
<feature type="region of interest" description="Disordered" evidence="1">
    <location>
        <begin position="290"/>
        <end position="327"/>
    </location>
</feature>
<organism evidence="2 3">
    <name type="scientific">Furculomyces boomerangus</name>
    <dbReference type="NCBI Taxonomy" id="61424"/>
    <lineage>
        <taxon>Eukaryota</taxon>
        <taxon>Fungi</taxon>
        <taxon>Fungi incertae sedis</taxon>
        <taxon>Zoopagomycota</taxon>
        <taxon>Kickxellomycotina</taxon>
        <taxon>Harpellomycetes</taxon>
        <taxon>Harpellales</taxon>
        <taxon>Harpellaceae</taxon>
        <taxon>Furculomyces</taxon>
    </lineage>
</organism>
<feature type="region of interest" description="Disordered" evidence="1">
    <location>
        <begin position="194"/>
        <end position="227"/>
    </location>
</feature>
<feature type="compositionally biased region" description="Polar residues" evidence="1">
    <location>
        <begin position="290"/>
        <end position="313"/>
    </location>
</feature>
<protein>
    <submittedName>
        <fullName evidence="2">Uncharacterized protein</fullName>
    </submittedName>
</protein>
<feature type="compositionally biased region" description="Polar residues" evidence="1">
    <location>
        <begin position="200"/>
        <end position="227"/>
    </location>
</feature>
<accession>A0A2T9XYQ0</accession>
<evidence type="ECO:0000313" key="2">
    <source>
        <dbReference type="EMBL" id="PVU85222.1"/>
    </source>
</evidence>
<dbReference type="Proteomes" id="UP000245699">
    <property type="component" value="Unassembled WGS sequence"/>
</dbReference>
<comment type="caution">
    <text evidence="2">The sequence shown here is derived from an EMBL/GenBank/DDBJ whole genome shotgun (WGS) entry which is preliminary data.</text>
</comment>